<evidence type="ECO:0000256" key="3">
    <source>
        <dbReference type="ARBA" id="ARBA00022630"/>
    </source>
</evidence>
<evidence type="ECO:0000256" key="5">
    <source>
        <dbReference type="ARBA" id="ARBA00023002"/>
    </source>
</evidence>
<comment type="similarity">
    <text evidence="2">Belongs to the acyl-CoA dehydrogenase family.</text>
</comment>
<dbReference type="InterPro" id="IPR013786">
    <property type="entry name" value="AcylCoA_DH/ox_N"/>
</dbReference>
<evidence type="ECO:0000313" key="9">
    <source>
        <dbReference type="Proteomes" id="UP001589867"/>
    </source>
</evidence>
<reference evidence="8 9" key="1">
    <citation type="submission" date="2024-09" db="EMBL/GenBank/DDBJ databases">
        <authorList>
            <person name="Sun Q."/>
            <person name="Mori K."/>
        </authorList>
    </citation>
    <scope>NUCLEOTIDE SEQUENCE [LARGE SCALE GENOMIC DNA]</scope>
    <source>
        <strain evidence="8 9">TBRC 3947</strain>
    </source>
</reference>
<dbReference type="InterPro" id="IPR009100">
    <property type="entry name" value="AcylCoA_DH/oxidase_NM_dom_sf"/>
</dbReference>
<evidence type="ECO:0000256" key="1">
    <source>
        <dbReference type="ARBA" id="ARBA00001974"/>
    </source>
</evidence>
<keyword evidence="5" id="KW-0560">Oxidoreductase</keyword>
<dbReference type="InterPro" id="IPR037069">
    <property type="entry name" value="AcylCoA_DH/ox_N_sf"/>
</dbReference>
<feature type="domain" description="Acyl-CoA dehydrogenase/oxidase N-terminal" evidence="7">
    <location>
        <begin position="8"/>
        <end position="102"/>
    </location>
</feature>
<keyword evidence="4" id="KW-0274">FAD</keyword>
<comment type="cofactor">
    <cofactor evidence="1">
        <name>FAD</name>
        <dbReference type="ChEBI" id="CHEBI:57692"/>
    </cofactor>
</comment>
<name>A0ABV6LZ11_9ACTN</name>
<evidence type="ECO:0000259" key="6">
    <source>
        <dbReference type="Pfam" id="PF00441"/>
    </source>
</evidence>
<dbReference type="PANTHER" id="PTHR43884:SF20">
    <property type="entry name" value="ACYL-COA DEHYDROGENASE FADE28"/>
    <property type="match status" value="1"/>
</dbReference>
<keyword evidence="9" id="KW-1185">Reference proteome</keyword>
<evidence type="ECO:0000256" key="4">
    <source>
        <dbReference type="ARBA" id="ARBA00022827"/>
    </source>
</evidence>
<evidence type="ECO:0000256" key="2">
    <source>
        <dbReference type="ARBA" id="ARBA00009347"/>
    </source>
</evidence>
<proteinExistence type="inferred from homology"/>
<protein>
    <submittedName>
        <fullName evidence="8">Acyl-CoA dehydrogenase family protein</fullName>
    </submittedName>
</protein>
<sequence length="327" mass="33150">MTVRFALTTDQAALRDAARDLLATHCPPGTVREAWDGKPADGLWRRLADLGLTGAAVPEELGGLGLSDVEMAAVLVEVGYAAVPLPVAETAAVAAPLLAAAGDPGGHLAGVLGGATRVALAGRTRLVPYGGRAELVLDLAGPGLAALADLPAEPVPAIDGSRALVRLAEAPGGAFEVDAGALALARDRAALAVAAQLVGLGRRMLDLTVAYVRERHQFGVPVGGFQAVKHRLADATLEVEFAEPAVLQAAWAAATGAPTRARDVSTAYVLAAEAAAGAARAAIQCHGAMGYTVEYDLHLYAKRAWALAADGDGVDAHLARVADAIGV</sequence>
<comment type="caution">
    <text evidence="8">The sequence shown here is derived from an EMBL/GenBank/DDBJ whole genome shotgun (WGS) entry which is preliminary data.</text>
</comment>
<evidence type="ECO:0000259" key="7">
    <source>
        <dbReference type="Pfam" id="PF02771"/>
    </source>
</evidence>
<dbReference type="Pfam" id="PF00441">
    <property type="entry name" value="Acyl-CoA_dh_1"/>
    <property type="match status" value="1"/>
</dbReference>
<evidence type="ECO:0000313" key="8">
    <source>
        <dbReference type="EMBL" id="MFC0527677.1"/>
    </source>
</evidence>
<dbReference type="InterPro" id="IPR009075">
    <property type="entry name" value="AcylCo_DH/oxidase_C"/>
</dbReference>
<dbReference type="Gene3D" id="1.20.140.10">
    <property type="entry name" value="Butyryl-CoA Dehydrogenase, subunit A, domain 3"/>
    <property type="match status" value="1"/>
</dbReference>
<gene>
    <name evidence="8" type="ORF">ACFFIA_08395</name>
</gene>
<dbReference type="SUPFAM" id="SSF47203">
    <property type="entry name" value="Acyl-CoA dehydrogenase C-terminal domain-like"/>
    <property type="match status" value="1"/>
</dbReference>
<dbReference type="SUPFAM" id="SSF56645">
    <property type="entry name" value="Acyl-CoA dehydrogenase NM domain-like"/>
    <property type="match status" value="1"/>
</dbReference>
<dbReference type="InterPro" id="IPR036250">
    <property type="entry name" value="AcylCo_DH-like_C"/>
</dbReference>
<dbReference type="EMBL" id="JBHLUH010000009">
    <property type="protein sequence ID" value="MFC0527677.1"/>
    <property type="molecule type" value="Genomic_DNA"/>
</dbReference>
<dbReference type="Proteomes" id="UP001589867">
    <property type="component" value="Unassembled WGS sequence"/>
</dbReference>
<keyword evidence="3" id="KW-0285">Flavoprotein</keyword>
<feature type="domain" description="Acyl-CoA dehydrogenase/oxidase C-terminal" evidence="6">
    <location>
        <begin position="190"/>
        <end position="304"/>
    </location>
</feature>
<dbReference type="Gene3D" id="1.10.540.10">
    <property type="entry name" value="Acyl-CoA dehydrogenase/oxidase, N-terminal domain"/>
    <property type="match status" value="1"/>
</dbReference>
<accession>A0ABV6LZ11</accession>
<organism evidence="8 9">
    <name type="scientific">Phytohabitans kaempferiae</name>
    <dbReference type="NCBI Taxonomy" id="1620943"/>
    <lineage>
        <taxon>Bacteria</taxon>
        <taxon>Bacillati</taxon>
        <taxon>Actinomycetota</taxon>
        <taxon>Actinomycetes</taxon>
        <taxon>Micromonosporales</taxon>
        <taxon>Micromonosporaceae</taxon>
    </lineage>
</organism>
<dbReference type="PANTHER" id="PTHR43884">
    <property type="entry name" value="ACYL-COA DEHYDROGENASE"/>
    <property type="match status" value="1"/>
</dbReference>
<dbReference type="Pfam" id="PF02771">
    <property type="entry name" value="Acyl-CoA_dh_N"/>
    <property type="match status" value="1"/>
</dbReference>